<proteinExistence type="predicted"/>
<dbReference type="STRING" id="861298.SAMN04488136_11698"/>
<protein>
    <submittedName>
        <fullName evidence="1">Uncharacterized protein</fullName>
    </submittedName>
</protein>
<keyword evidence="2" id="KW-1185">Reference proteome</keyword>
<dbReference type="EMBL" id="FNDD01000016">
    <property type="protein sequence ID" value="SDH45543.1"/>
    <property type="molecule type" value="Genomic_DNA"/>
</dbReference>
<dbReference type="AlphaFoldDB" id="A0A1G8CK08"/>
<gene>
    <name evidence="1" type="ORF">SAMN04488136_11698</name>
</gene>
<dbReference type="Proteomes" id="UP000198854">
    <property type="component" value="Unassembled WGS sequence"/>
</dbReference>
<name>A0A1G8CK08_9VIBR</name>
<organism evidence="1 2">
    <name type="scientific">Vibrio xiamenensis</name>
    <dbReference type="NCBI Taxonomy" id="861298"/>
    <lineage>
        <taxon>Bacteria</taxon>
        <taxon>Pseudomonadati</taxon>
        <taxon>Pseudomonadota</taxon>
        <taxon>Gammaproteobacteria</taxon>
        <taxon>Vibrionales</taxon>
        <taxon>Vibrionaceae</taxon>
        <taxon>Vibrio</taxon>
    </lineage>
</organism>
<evidence type="ECO:0000313" key="1">
    <source>
        <dbReference type="EMBL" id="SDH45543.1"/>
    </source>
</evidence>
<dbReference type="RefSeq" id="WP_093275100.1">
    <property type="nucleotide sequence ID" value="NZ_FNDD01000016.1"/>
</dbReference>
<accession>A0A1G8CK08</accession>
<reference evidence="1 2" key="1">
    <citation type="submission" date="2016-10" db="EMBL/GenBank/DDBJ databases">
        <authorList>
            <person name="de Groot N.N."/>
        </authorList>
    </citation>
    <scope>NUCLEOTIDE SEQUENCE [LARGE SCALE GENOMIC DNA]</scope>
    <source>
        <strain evidence="1 2">CGMCC 1.10228</strain>
    </source>
</reference>
<evidence type="ECO:0000313" key="2">
    <source>
        <dbReference type="Proteomes" id="UP000198854"/>
    </source>
</evidence>
<sequence>MVITRKIESMLNRYFKENKVIAENKSLSQLENFLKKTFGVESAILLSDCYFWLEVSSYQEVLRVTMELKNIGYRNIRATKDDELDELYYIKVKTKTCSYSESKMYRRIKPSLGSFDDSIVDVTSSDEVCWVTLDSESRLKALTTKISSLGYSVKRVYDSLVTYTIIVH</sequence>